<reference evidence="4" key="1">
    <citation type="journal article" date="2014" name="Int. J. Syst. Evol. Microbiol.">
        <title>Complete genome sequence of Corynebacterium casei LMG S-19264T (=DSM 44701T), isolated from a smear-ripened cheese.</title>
        <authorList>
            <consortium name="US DOE Joint Genome Institute (JGI-PGF)"/>
            <person name="Walter F."/>
            <person name="Albersmeier A."/>
            <person name="Kalinowski J."/>
            <person name="Ruckert C."/>
        </authorList>
    </citation>
    <scope>NUCLEOTIDE SEQUENCE</scope>
    <source>
        <strain evidence="4">JCM 4637</strain>
    </source>
</reference>
<gene>
    <name evidence="4" type="ORF">GCM10010334_73580</name>
</gene>
<dbReference type="InterPro" id="IPR036291">
    <property type="entry name" value="NAD(P)-bd_dom_sf"/>
</dbReference>
<evidence type="ECO:0000256" key="2">
    <source>
        <dbReference type="SAM" id="MobiDB-lite"/>
    </source>
</evidence>
<evidence type="ECO:0000259" key="3">
    <source>
        <dbReference type="Pfam" id="PF01370"/>
    </source>
</evidence>
<dbReference type="AlphaFoldDB" id="A0A918X6L3"/>
<feature type="region of interest" description="Disordered" evidence="2">
    <location>
        <begin position="295"/>
        <end position="383"/>
    </location>
</feature>
<comment type="similarity">
    <text evidence="1">Belongs to the NAD(P)-dependent epimerase/dehydratase family.</text>
</comment>
<evidence type="ECO:0000313" key="4">
    <source>
        <dbReference type="EMBL" id="GHD14394.1"/>
    </source>
</evidence>
<organism evidence="4 5">
    <name type="scientific">Streptomyces finlayi</name>
    <dbReference type="NCBI Taxonomy" id="67296"/>
    <lineage>
        <taxon>Bacteria</taxon>
        <taxon>Bacillati</taxon>
        <taxon>Actinomycetota</taxon>
        <taxon>Actinomycetes</taxon>
        <taxon>Kitasatosporales</taxon>
        <taxon>Streptomycetaceae</taxon>
        <taxon>Streptomyces</taxon>
    </lineage>
</organism>
<dbReference type="EMBL" id="BMVC01000021">
    <property type="protein sequence ID" value="GHD14394.1"/>
    <property type="molecule type" value="Genomic_DNA"/>
</dbReference>
<name>A0A918X6L3_9ACTN</name>
<protein>
    <recommendedName>
        <fullName evidence="3">NAD-dependent epimerase/dehydratase domain-containing protein</fullName>
    </recommendedName>
</protein>
<dbReference type="SUPFAM" id="SSF51735">
    <property type="entry name" value="NAD(P)-binding Rossmann-fold domains"/>
    <property type="match status" value="1"/>
</dbReference>
<evidence type="ECO:0000313" key="5">
    <source>
        <dbReference type="Proteomes" id="UP000638353"/>
    </source>
</evidence>
<dbReference type="Pfam" id="PF01370">
    <property type="entry name" value="Epimerase"/>
    <property type="match status" value="1"/>
</dbReference>
<feature type="domain" description="NAD-dependent epimerase/dehydratase" evidence="3">
    <location>
        <begin position="3"/>
        <end position="223"/>
    </location>
</feature>
<dbReference type="InterPro" id="IPR001509">
    <property type="entry name" value="Epimerase_deHydtase"/>
</dbReference>
<evidence type="ECO:0000256" key="1">
    <source>
        <dbReference type="ARBA" id="ARBA00007637"/>
    </source>
</evidence>
<dbReference type="Proteomes" id="UP000638353">
    <property type="component" value="Unassembled WGS sequence"/>
</dbReference>
<dbReference type="Gene3D" id="3.40.50.720">
    <property type="entry name" value="NAD(P)-binding Rossmann-like Domain"/>
    <property type="match status" value="1"/>
</dbReference>
<sequence length="383" mass="39447">MRVLVLGTTGYLGRHVVERLESLADVRLLSGGRGPDAGLRVDLGSADAHELADSLREFGPDVVINCVGAVGGDPVTLAEVNARGPAVLVAALHRAAPGARLIHLGSAAEYGPTSHGIRVTETDPTRPVGVYGATKLAGTVTVAASGLDAVVLRIGNPVGPGAPSAGLPGRFARNLLAAGTDPDAVIRLGDLSSYRDFVDTRDVAEAVALATTASGPLPPVLNVSGGRALPVRELVQELVRISGFRGRVEESTQEASERSAEVSWQCSDITSTGSALGWRPRHSLEDAARALWESVREEARPESAPPGRPPVHVTASAPRSGSEAGGASPVRPRTASGHTPGARFAGHADAHTPGPTVHSRTESHTRGPRAGTPARAPRPDAPR</sequence>
<dbReference type="PANTHER" id="PTHR43000">
    <property type="entry name" value="DTDP-D-GLUCOSE 4,6-DEHYDRATASE-RELATED"/>
    <property type="match status" value="1"/>
</dbReference>
<comment type="caution">
    <text evidence="4">The sequence shown here is derived from an EMBL/GenBank/DDBJ whole genome shotgun (WGS) entry which is preliminary data.</text>
</comment>
<proteinExistence type="inferred from homology"/>
<reference evidence="4" key="2">
    <citation type="submission" date="2020-09" db="EMBL/GenBank/DDBJ databases">
        <authorList>
            <person name="Sun Q."/>
            <person name="Ohkuma M."/>
        </authorList>
    </citation>
    <scope>NUCLEOTIDE SEQUENCE</scope>
    <source>
        <strain evidence="4">JCM 4637</strain>
    </source>
</reference>
<accession>A0A918X6L3</accession>